<keyword evidence="1" id="KW-0677">Repeat</keyword>
<feature type="repeat" description="ANK" evidence="3">
    <location>
        <begin position="1046"/>
        <end position="1078"/>
    </location>
</feature>
<evidence type="ECO:0000313" key="6">
    <source>
        <dbReference type="Proteomes" id="UP000325780"/>
    </source>
</evidence>
<feature type="repeat" description="ANK" evidence="3">
    <location>
        <begin position="982"/>
        <end position="1014"/>
    </location>
</feature>
<dbReference type="Gene3D" id="1.25.40.20">
    <property type="entry name" value="Ankyrin repeat-containing domain"/>
    <property type="match status" value="5"/>
</dbReference>
<proteinExistence type="predicted"/>
<dbReference type="Pfam" id="PF13637">
    <property type="entry name" value="Ank_4"/>
    <property type="match status" value="1"/>
</dbReference>
<organism evidence="5 6">
    <name type="scientific">Aspergillus avenaceus</name>
    <dbReference type="NCBI Taxonomy" id="36643"/>
    <lineage>
        <taxon>Eukaryota</taxon>
        <taxon>Fungi</taxon>
        <taxon>Dikarya</taxon>
        <taxon>Ascomycota</taxon>
        <taxon>Pezizomycotina</taxon>
        <taxon>Eurotiomycetes</taxon>
        <taxon>Eurotiomycetidae</taxon>
        <taxon>Eurotiales</taxon>
        <taxon>Aspergillaceae</taxon>
        <taxon>Aspergillus</taxon>
        <taxon>Aspergillus subgen. Circumdati</taxon>
    </lineage>
</organism>
<dbReference type="InterPro" id="IPR002110">
    <property type="entry name" value="Ankyrin_rpt"/>
</dbReference>
<dbReference type="InterPro" id="IPR051165">
    <property type="entry name" value="Multifunctional_ANK_Repeat"/>
</dbReference>
<feature type="repeat" description="ANK" evidence="3">
    <location>
        <begin position="1213"/>
        <end position="1245"/>
    </location>
</feature>
<feature type="repeat" description="ANK" evidence="3">
    <location>
        <begin position="1079"/>
        <end position="1111"/>
    </location>
</feature>
<dbReference type="InterPro" id="IPR036770">
    <property type="entry name" value="Ankyrin_rpt-contain_sf"/>
</dbReference>
<evidence type="ECO:0000256" key="3">
    <source>
        <dbReference type="PROSITE-ProRule" id="PRU00023"/>
    </source>
</evidence>
<dbReference type="PROSITE" id="PS50088">
    <property type="entry name" value="ANK_REPEAT"/>
    <property type="match status" value="11"/>
</dbReference>
<feature type="repeat" description="ANK" evidence="3">
    <location>
        <begin position="1331"/>
        <end position="1363"/>
    </location>
</feature>
<dbReference type="Pfam" id="PF00023">
    <property type="entry name" value="Ank"/>
    <property type="match status" value="1"/>
</dbReference>
<feature type="repeat" description="ANK" evidence="3">
    <location>
        <begin position="1276"/>
        <end position="1308"/>
    </location>
</feature>
<dbReference type="EMBL" id="ML742418">
    <property type="protein sequence ID" value="KAE8144895.1"/>
    <property type="molecule type" value="Genomic_DNA"/>
</dbReference>
<feature type="domain" description="Nephrocystin 3-like N-terminal" evidence="4">
    <location>
        <begin position="214"/>
        <end position="373"/>
    </location>
</feature>
<dbReference type="PROSITE" id="PS50297">
    <property type="entry name" value="ANK_REP_REGION"/>
    <property type="match status" value="9"/>
</dbReference>
<keyword evidence="2 3" id="KW-0040">ANK repeat</keyword>
<name>A0A5N6TEV1_ASPAV</name>
<feature type="repeat" description="ANK" evidence="3">
    <location>
        <begin position="1144"/>
        <end position="1178"/>
    </location>
</feature>
<evidence type="ECO:0000256" key="2">
    <source>
        <dbReference type="ARBA" id="ARBA00023043"/>
    </source>
</evidence>
<dbReference type="PANTHER" id="PTHR24123">
    <property type="entry name" value="ANKYRIN REPEAT-CONTAINING"/>
    <property type="match status" value="1"/>
</dbReference>
<feature type="repeat" description="ANK" evidence="3">
    <location>
        <begin position="914"/>
        <end position="942"/>
    </location>
</feature>
<keyword evidence="6" id="KW-1185">Reference proteome</keyword>
<dbReference type="PRINTS" id="PR01415">
    <property type="entry name" value="ANKYRIN"/>
</dbReference>
<dbReference type="PANTHER" id="PTHR24123:SF33">
    <property type="entry name" value="PROTEIN HOS4"/>
    <property type="match status" value="1"/>
</dbReference>
<dbReference type="SUPFAM" id="SSF48403">
    <property type="entry name" value="Ankyrin repeat"/>
    <property type="match status" value="3"/>
</dbReference>
<dbReference type="Pfam" id="PF12796">
    <property type="entry name" value="Ank_2"/>
    <property type="match status" value="5"/>
</dbReference>
<dbReference type="Pfam" id="PF24883">
    <property type="entry name" value="NPHP3_N"/>
    <property type="match status" value="1"/>
</dbReference>
<sequence>MTDRDYGLFVDGPVYDDDSIPEPPGLKILVFKYDVSQCLTGVHTRDQVRHQAQCLLDSLTALRETGPKACDSPTSQIAFYLAMNHGTRWCEITDYSRTLIFSGCPHRSLDRLDMHDRISRFLLGAYKPGCLKARPTFASVPGLSDAILEVNGLFVESKVCLRCYMLSIHAHESFLGNVHYSKLLDQERLFISLAPPIDPFMSSSQMRRFACEVDQVNNWLGSPQDQVLYLHGQRGIRKASEELFFSIQQLTRKRYDGQTHPTLYFSFDGWDTRRNGVSQMLSALLAQVVCHYPEDVKSWTSLVFAQLKEEGCWADADLISWFRSIQRWSPIKGISLVLSNVNECSMPSCNALLQSLAKIVHGCDLVCWVAVTSSQPLNYAEGSPAWRCVDLDISMTDASEPDPLKGCPASRLRFNPGLCLNAHSLYQTIDLISDGDILSFHILLEQLLENITWSQDPNCLASFFKVAEKAKFSVEEIINRLLSAYEDRQMVLPLTVRELAAAIFCNSEVPVSDQETQQLLFVLRSWFAGVDILRRPCGDPKHSYIWHEIQDSAHVRIAKTCLRLLSLPAAQRAIQQQFDTPVPNSLQPFCPTSRGDICYYAIQSWPDHLHSIPRSYGIPGILDGLLFSDIGPLWAKAFWSISNPVTRPSQRFESLCPISAGLGLAHLVEPRDQRDVDQGLVEAARHGLSATVTMILGEKKYSTTTNTIFKAVHAATSSGQENVASALLDTINTDVLKWPPSILYRAAWLDLPQLAEKVLLMGCPPEPGGLLETQFKRTPLSTAATCGNLNVMFILLDHGANIDHCGEHGQGLLHYCIALDCERAVEMLVDKQPDLLKRRDENGETAIHYCINNGQFAMLKCLLRLGADPNARSGDIMTSLTLPPLSAAASLGHLECVRALLDNHVNPNTPALEGQGTPLMFAAANGHAAVCQLLLERGANPNHPLIKPPILIKLLRPDGKTNVDVMKLLLQYGARVNATDDSGSTAMFIAVTLNQFPTVECLLSCGADPNVPTINECSLFSAINLEGDLYKLLVERGADIKIPNQKGTTPLILAAGLGRADVVEFLLQHKFPLDAQDATGHTALLLATLRRHAKIVRMLIEAGADAKIQAIRGLGAVHLATDSDTLRSLLEYRKRIDIDQRDISGATALMRALQNPHPPLEIVDILVKAGADLNMQDLTGDTALCVAAARNNLHMALTLLNEPEVAINSGSQADGAPLHLACRIPSMALVKLLIQKGAYVNNTVSIIFGTPLQAACWLRPGAAYNPSADVRRVSGYRGTALNIAPMRCLSDMIRLLIMKGADVNTCDYKRALPVHYAAFSGYSNLTTILAFGRSPLHWAAQNGRLEAARKLLAIMEPSSINDKDLDGWTPLYWAARATEPCDHLAVIRLLLRSGAKLSTKAKIGWDTWSLLQIVCYSGAPLDIIKVLKPFYRPRLTQDLIKVGGSTGTRCEACYWMPLLPPLS</sequence>
<dbReference type="Proteomes" id="UP000325780">
    <property type="component" value="Unassembled WGS sequence"/>
</dbReference>
<feature type="repeat" description="ANK" evidence="3">
    <location>
        <begin position="842"/>
        <end position="874"/>
    </location>
</feature>
<reference evidence="5 6" key="1">
    <citation type="submission" date="2019-04" db="EMBL/GenBank/DDBJ databases">
        <title>Friends and foes A comparative genomics study of 23 Aspergillus species from section Flavi.</title>
        <authorList>
            <consortium name="DOE Joint Genome Institute"/>
            <person name="Kjaerbolling I."/>
            <person name="Vesth T."/>
            <person name="Frisvad J.C."/>
            <person name="Nybo J.L."/>
            <person name="Theobald S."/>
            <person name="Kildgaard S."/>
            <person name="Isbrandt T."/>
            <person name="Kuo A."/>
            <person name="Sato A."/>
            <person name="Lyhne E.K."/>
            <person name="Kogle M.E."/>
            <person name="Wiebenga A."/>
            <person name="Kun R.S."/>
            <person name="Lubbers R.J."/>
            <person name="Makela M.R."/>
            <person name="Barry K."/>
            <person name="Chovatia M."/>
            <person name="Clum A."/>
            <person name="Daum C."/>
            <person name="Haridas S."/>
            <person name="He G."/>
            <person name="LaButti K."/>
            <person name="Lipzen A."/>
            <person name="Mondo S."/>
            <person name="Riley R."/>
            <person name="Salamov A."/>
            <person name="Simmons B.A."/>
            <person name="Magnuson J.K."/>
            <person name="Henrissat B."/>
            <person name="Mortensen U.H."/>
            <person name="Larsen T.O."/>
            <person name="Devries R.P."/>
            <person name="Grigoriev I.V."/>
            <person name="Machida M."/>
            <person name="Baker S.E."/>
            <person name="Andersen M.R."/>
        </authorList>
    </citation>
    <scope>NUCLEOTIDE SEQUENCE [LARGE SCALE GENOMIC DNA]</scope>
    <source>
        <strain evidence="5 6">IBT 18842</strain>
    </source>
</reference>
<protein>
    <submittedName>
        <fullName evidence="5">Ankyrin repeat-containing domain protein</fullName>
    </submittedName>
</protein>
<dbReference type="InterPro" id="IPR056884">
    <property type="entry name" value="NPHP3-like_N"/>
</dbReference>
<feature type="repeat" description="ANK" evidence="3">
    <location>
        <begin position="775"/>
        <end position="807"/>
    </location>
</feature>
<evidence type="ECO:0000256" key="1">
    <source>
        <dbReference type="ARBA" id="ARBA00022737"/>
    </source>
</evidence>
<gene>
    <name evidence="5" type="ORF">BDV25DRAFT_170955</name>
</gene>
<dbReference type="OrthoDB" id="4507863at2759"/>
<evidence type="ECO:0000259" key="4">
    <source>
        <dbReference type="Pfam" id="PF24883"/>
    </source>
</evidence>
<dbReference type="SMART" id="SM00248">
    <property type="entry name" value="ANK"/>
    <property type="match status" value="16"/>
</dbReference>
<evidence type="ECO:0000313" key="5">
    <source>
        <dbReference type="EMBL" id="KAE8144895.1"/>
    </source>
</evidence>
<accession>A0A5N6TEV1</accession>
<feature type="repeat" description="ANK" evidence="3">
    <location>
        <begin position="1366"/>
        <end position="1402"/>
    </location>
</feature>